<protein>
    <submittedName>
        <fullName evidence="1">Uncharacterized protein</fullName>
    </submittedName>
</protein>
<accession>R4T3Z6</accession>
<dbReference type="AlphaFoldDB" id="R4T3Z6"/>
<dbReference type="Proteomes" id="UP000013968">
    <property type="component" value="Chromosome"/>
</dbReference>
<name>R4T3Z6_9PSEU</name>
<dbReference type="HOGENOM" id="CLU_2520335_0_0_11"/>
<evidence type="ECO:0000313" key="1">
    <source>
        <dbReference type="EMBL" id="AGM07146.1"/>
    </source>
</evidence>
<gene>
    <name evidence="1" type="ORF">AORI_4562</name>
</gene>
<dbReference type="EMBL" id="CP003410">
    <property type="protein sequence ID" value="AGM07146.1"/>
    <property type="molecule type" value="Genomic_DNA"/>
</dbReference>
<reference evidence="1 2" key="1">
    <citation type="journal article" date="2013" name="BMC Genomics">
        <title>ContigScape: a Cytoscape plugin facilitating microbial genome gap closing.</title>
        <authorList>
            <person name="Tang B."/>
            <person name="Wang Q."/>
            <person name="Yang M."/>
            <person name="Xie F."/>
            <person name="Zhu Y."/>
            <person name="Zhuo Y."/>
            <person name="Wang S."/>
            <person name="Gao H."/>
            <person name="Ding X."/>
            <person name="Zhang L."/>
            <person name="Zhao G."/>
            <person name="Zheng H."/>
        </authorList>
    </citation>
    <scope>NUCLEOTIDE SEQUENCE [LARGE SCALE GENOMIC DNA]</scope>
    <source>
        <strain evidence="1 2">HCCB10007</strain>
    </source>
</reference>
<organism evidence="1 2">
    <name type="scientific">Amycolatopsis keratiniphila</name>
    <dbReference type="NCBI Taxonomy" id="129921"/>
    <lineage>
        <taxon>Bacteria</taxon>
        <taxon>Bacillati</taxon>
        <taxon>Actinomycetota</taxon>
        <taxon>Actinomycetes</taxon>
        <taxon>Pseudonocardiales</taxon>
        <taxon>Pseudonocardiaceae</taxon>
        <taxon>Amycolatopsis</taxon>
        <taxon>Amycolatopsis japonica group</taxon>
    </lineage>
</organism>
<sequence length="84" mass="9401">MRCDIMLHIFVSDLAGRPVLGKLAQRIAERTQGWVFVEFQAPPSASLLGQLETAGRCIRVNDYVYLDSSAMAAWNAHPDFHVLK</sequence>
<keyword evidence="2" id="KW-1185">Reference proteome</keyword>
<dbReference type="KEGG" id="aoi:AORI_4562"/>
<evidence type="ECO:0000313" key="2">
    <source>
        <dbReference type="Proteomes" id="UP000013968"/>
    </source>
</evidence>
<proteinExistence type="predicted"/>